<sequence length="111" mass="11957">MSVRLDRMTSIASTDDTNFALLALTSCYQQSYNTEAISLSLCSNLPPMSPTARKTWVVANSITHCQPTIGPTPKTAWNWGEPLHPAPPGTVRTHLLHRLAVAASLSGTTIP</sequence>
<protein>
    <submittedName>
        <fullName evidence="1">Uncharacterized protein</fullName>
    </submittedName>
</protein>
<evidence type="ECO:0000313" key="2">
    <source>
        <dbReference type="Proteomes" id="UP000800040"/>
    </source>
</evidence>
<dbReference type="PROSITE" id="PS51257">
    <property type="entry name" value="PROKAR_LIPOPROTEIN"/>
    <property type="match status" value="1"/>
</dbReference>
<dbReference type="Proteomes" id="UP000800040">
    <property type="component" value="Unassembled WGS sequence"/>
</dbReference>
<proteinExistence type="predicted"/>
<dbReference type="EMBL" id="ML975248">
    <property type="protein sequence ID" value="KAF1838884.1"/>
    <property type="molecule type" value="Genomic_DNA"/>
</dbReference>
<accession>A0A6A5KW61</accession>
<organism evidence="1 2">
    <name type="scientific">Decorospora gaudefroyi</name>
    <dbReference type="NCBI Taxonomy" id="184978"/>
    <lineage>
        <taxon>Eukaryota</taxon>
        <taxon>Fungi</taxon>
        <taxon>Dikarya</taxon>
        <taxon>Ascomycota</taxon>
        <taxon>Pezizomycotina</taxon>
        <taxon>Dothideomycetes</taxon>
        <taxon>Pleosporomycetidae</taxon>
        <taxon>Pleosporales</taxon>
        <taxon>Pleosporineae</taxon>
        <taxon>Pleosporaceae</taxon>
        <taxon>Decorospora</taxon>
    </lineage>
</organism>
<reference evidence="1" key="1">
    <citation type="submission" date="2020-01" db="EMBL/GenBank/DDBJ databases">
        <authorList>
            <consortium name="DOE Joint Genome Institute"/>
            <person name="Haridas S."/>
            <person name="Albert R."/>
            <person name="Binder M."/>
            <person name="Bloem J."/>
            <person name="Labutti K."/>
            <person name="Salamov A."/>
            <person name="Andreopoulos B."/>
            <person name="Baker S.E."/>
            <person name="Barry K."/>
            <person name="Bills G."/>
            <person name="Bluhm B.H."/>
            <person name="Cannon C."/>
            <person name="Castanera R."/>
            <person name="Culley D.E."/>
            <person name="Daum C."/>
            <person name="Ezra D."/>
            <person name="Gonzalez J.B."/>
            <person name="Henrissat B."/>
            <person name="Kuo A."/>
            <person name="Liang C."/>
            <person name="Lipzen A."/>
            <person name="Lutzoni F."/>
            <person name="Magnuson J."/>
            <person name="Mondo S."/>
            <person name="Nolan M."/>
            <person name="Ohm R."/>
            <person name="Pangilinan J."/>
            <person name="Park H.-J."/>
            <person name="Ramirez L."/>
            <person name="Alfaro M."/>
            <person name="Sun H."/>
            <person name="Tritt A."/>
            <person name="Yoshinaga Y."/>
            <person name="Zwiers L.-H."/>
            <person name="Turgeon B.G."/>
            <person name="Goodwin S.B."/>
            <person name="Spatafora J.W."/>
            <person name="Crous P.W."/>
            <person name="Grigoriev I.V."/>
        </authorList>
    </citation>
    <scope>NUCLEOTIDE SEQUENCE</scope>
    <source>
        <strain evidence="1">P77</strain>
    </source>
</reference>
<dbReference type="AlphaFoldDB" id="A0A6A5KW61"/>
<evidence type="ECO:0000313" key="1">
    <source>
        <dbReference type="EMBL" id="KAF1838884.1"/>
    </source>
</evidence>
<keyword evidence="2" id="KW-1185">Reference proteome</keyword>
<name>A0A6A5KW61_9PLEO</name>
<gene>
    <name evidence="1" type="ORF">BDW02DRAFT_620055</name>
</gene>